<evidence type="ECO:0000256" key="5">
    <source>
        <dbReference type="ARBA" id="ARBA00023136"/>
    </source>
</evidence>
<name>A0ABY6M209_9FLAO</name>
<dbReference type="RefSeq" id="WP_264433711.1">
    <property type="nucleotide sequence ID" value="NZ_CP081495.1"/>
</dbReference>
<comment type="subcellular location">
    <subcellularLocation>
        <location evidence="1">Membrane</location>
        <topology evidence="1">Multi-pass membrane protein</topology>
    </subcellularLocation>
</comment>
<proteinExistence type="inferred from homology"/>
<accession>A0ABY6M209</accession>
<dbReference type="PANTHER" id="PTHR43461:SF1">
    <property type="entry name" value="TRANSMEMBRANE PROTEIN 256"/>
    <property type="match status" value="1"/>
</dbReference>
<comment type="similarity">
    <text evidence="2">Belongs to the UPF0382 family.</text>
</comment>
<protein>
    <submittedName>
        <fullName evidence="7">DUF423 domain-containing protein</fullName>
    </submittedName>
</protein>
<reference evidence="7" key="1">
    <citation type="submission" date="2021-08" db="EMBL/GenBank/DDBJ databases">
        <title>Flavobacterium sp. strain CC-SYL302.</title>
        <authorList>
            <person name="Lin S.-Y."/>
            <person name="Lee T.-H."/>
            <person name="Young C.-C."/>
        </authorList>
    </citation>
    <scope>NUCLEOTIDE SEQUENCE</scope>
    <source>
        <strain evidence="7">CC-SYL302</strain>
    </source>
</reference>
<dbReference type="Pfam" id="PF04241">
    <property type="entry name" value="DUF423"/>
    <property type="match status" value="1"/>
</dbReference>
<keyword evidence="5 6" id="KW-0472">Membrane</keyword>
<evidence type="ECO:0000313" key="7">
    <source>
        <dbReference type="EMBL" id="UYW01273.1"/>
    </source>
</evidence>
<dbReference type="InterPro" id="IPR006696">
    <property type="entry name" value="DUF423"/>
</dbReference>
<feature type="transmembrane region" description="Helical" evidence="6">
    <location>
        <begin position="69"/>
        <end position="88"/>
    </location>
</feature>
<organism evidence="7 8">
    <name type="scientific">Flavobacterium agricola</name>
    <dbReference type="NCBI Taxonomy" id="2870839"/>
    <lineage>
        <taxon>Bacteria</taxon>
        <taxon>Pseudomonadati</taxon>
        <taxon>Bacteroidota</taxon>
        <taxon>Flavobacteriia</taxon>
        <taxon>Flavobacteriales</taxon>
        <taxon>Flavobacteriaceae</taxon>
        <taxon>Flavobacterium</taxon>
    </lineage>
</organism>
<keyword evidence="3 6" id="KW-0812">Transmembrane</keyword>
<gene>
    <name evidence="7" type="ORF">K5I29_12615</name>
</gene>
<dbReference type="EMBL" id="CP081495">
    <property type="protein sequence ID" value="UYW01273.1"/>
    <property type="molecule type" value="Genomic_DNA"/>
</dbReference>
<feature type="transmembrane region" description="Helical" evidence="6">
    <location>
        <begin position="47"/>
        <end position="62"/>
    </location>
</feature>
<dbReference type="PANTHER" id="PTHR43461">
    <property type="entry name" value="TRANSMEMBRANE PROTEIN 256"/>
    <property type="match status" value="1"/>
</dbReference>
<keyword evidence="8" id="KW-1185">Reference proteome</keyword>
<keyword evidence="4 6" id="KW-1133">Transmembrane helix</keyword>
<evidence type="ECO:0000256" key="2">
    <source>
        <dbReference type="ARBA" id="ARBA00009694"/>
    </source>
</evidence>
<sequence length="131" mass="14140">MNKKIIVTACLFGALAIVLGAFGAHGLKKVLLPNELETFEVGVRYQFYQALFLLFVANLNAISERTKKYIAIFSAIGVVLFSGSIYLLATQSATAINFKFLGPITPIGGVFLIVSWVLLLVGALKSTQAKN</sequence>
<evidence type="ECO:0000313" key="8">
    <source>
        <dbReference type="Proteomes" id="UP001163328"/>
    </source>
</evidence>
<feature type="transmembrane region" description="Helical" evidence="6">
    <location>
        <begin position="100"/>
        <end position="124"/>
    </location>
</feature>
<evidence type="ECO:0000256" key="3">
    <source>
        <dbReference type="ARBA" id="ARBA00022692"/>
    </source>
</evidence>
<evidence type="ECO:0000256" key="4">
    <source>
        <dbReference type="ARBA" id="ARBA00022989"/>
    </source>
</evidence>
<evidence type="ECO:0000256" key="1">
    <source>
        <dbReference type="ARBA" id="ARBA00004141"/>
    </source>
</evidence>
<evidence type="ECO:0000256" key="6">
    <source>
        <dbReference type="SAM" id="Phobius"/>
    </source>
</evidence>
<dbReference type="Proteomes" id="UP001163328">
    <property type="component" value="Chromosome"/>
</dbReference>